<feature type="signal peptide" evidence="1">
    <location>
        <begin position="1"/>
        <end position="23"/>
    </location>
</feature>
<organism evidence="2 3">
    <name type="scientific">Hymenobacter canadensis</name>
    <dbReference type="NCBI Taxonomy" id="2999067"/>
    <lineage>
        <taxon>Bacteria</taxon>
        <taxon>Pseudomonadati</taxon>
        <taxon>Bacteroidota</taxon>
        <taxon>Cytophagia</taxon>
        <taxon>Cytophagales</taxon>
        <taxon>Hymenobacteraceae</taxon>
        <taxon>Hymenobacter</taxon>
    </lineage>
</organism>
<dbReference type="RefSeq" id="WP_269558347.1">
    <property type="nucleotide sequence ID" value="NZ_CP114767.1"/>
</dbReference>
<name>A0ABY7LLB4_9BACT</name>
<keyword evidence="3" id="KW-1185">Reference proteome</keyword>
<dbReference type="PROSITE" id="PS51257">
    <property type="entry name" value="PROKAR_LIPOPROTEIN"/>
    <property type="match status" value="1"/>
</dbReference>
<evidence type="ECO:0000256" key="1">
    <source>
        <dbReference type="SAM" id="SignalP"/>
    </source>
</evidence>
<accession>A0ABY7LLB4</accession>
<reference evidence="2 3" key="1">
    <citation type="submission" date="2022-12" db="EMBL/GenBank/DDBJ databases">
        <title>Hymenobacter canadensis sp. nov. isolated from lake water of the Cambridge Bay, Canada.</title>
        <authorList>
            <person name="Kim W.H."/>
            <person name="Lee Y.M."/>
        </authorList>
    </citation>
    <scope>NUCLEOTIDE SEQUENCE [LARGE SCALE GENOMIC DNA]</scope>
    <source>
        <strain evidence="2 3">PAMC 29467</strain>
    </source>
</reference>
<evidence type="ECO:0000313" key="3">
    <source>
        <dbReference type="Proteomes" id="UP001211005"/>
    </source>
</evidence>
<evidence type="ECO:0008006" key="4">
    <source>
        <dbReference type="Google" id="ProtNLM"/>
    </source>
</evidence>
<protein>
    <recommendedName>
        <fullName evidence="4">DUF1735 domain-containing protein</fullName>
    </recommendedName>
</protein>
<evidence type="ECO:0000313" key="2">
    <source>
        <dbReference type="EMBL" id="WBA40237.1"/>
    </source>
</evidence>
<keyword evidence="1" id="KW-0732">Signal</keyword>
<gene>
    <name evidence="2" type="ORF">O3303_10370</name>
</gene>
<proteinExistence type="predicted"/>
<sequence>MKKNIIQYCALAFLAFVSFSCEKDFGDNLGPTQDSVADIPVTVTNATYFERFATVTTTLATSNNVVITMEIPAGSGVIREITKVATGISGTNNLGNLNNTAVGTAYNTTGAGTAASPFVLRPIPGNGTNQITFTTNLTTDYLPYRTRNGAAYGPLRTTGTPPVVVSPSALPLPSATTIPTEIQYYFRLTLEDGRTIVPMPVRVRIID</sequence>
<dbReference type="EMBL" id="CP114767">
    <property type="protein sequence ID" value="WBA40237.1"/>
    <property type="molecule type" value="Genomic_DNA"/>
</dbReference>
<feature type="chain" id="PRO_5046998372" description="DUF1735 domain-containing protein" evidence="1">
    <location>
        <begin position="24"/>
        <end position="207"/>
    </location>
</feature>
<dbReference type="Proteomes" id="UP001211005">
    <property type="component" value="Chromosome"/>
</dbReference>